<reference evidence="6 7" key="1">
    <citation type="submission" date="2019-02" db="EMBL/GenBank/DDBJ databases">
        <title>Deep-cultivation of Planctomycetes and their phenomic and genomic characterization uncovers novel biology.</title>
        <authorList>
            <person name="Wiegand S."/>
            <person name="Jogler M."/>
            <person name="Boedeker C."/>
            <person name="Pinto D."/>
            <person name="Vollmers J."/>
            <person name="Rivas-Marin E."/>
            <person name="Kohn T."/>
            <person name="Peeters S.H."/>
            <person name="Heuer A."/>
            <person name="Rast P."/>
            <person name="Oberbeckmann S."/>
            <person name="Bunk B."/>
            <person name="Jeske O."/>
            <person name="Meyerdierks A."/>
            <person name="Storesund J.E."/>
            <person name="Kallscheuer N."/>
            <person name="Luecker S."/>
            <person name="Lage O.M."/>
            <person name="Pohl T."/>
            <person name="Merkel B.J."/>
            <person name="Hornburger P."/>
            <person name="Mueller R.-W."/>
            <person name="Bruemmer F."/>
            <person name="Labrenz M."/>
            <person name="Spormann A.M."/>
            <person name="Op den Camp H."/>
            <person name="Overmann J."/>
            <person name="Amann R."/>
            <person name="Jetten M.S.M."/>
            <person name="Mascher T."/>
            <person name="Medema M.H."/>
            <person name="Devos D.P."/>
            <person name="Kaster A.-K."/>
            <person name="Ovreas L."/>
            <person name="Rohde M."/>
            <person name="Galperin M.Y."/>
            <person name="Jogler C."/>
        </authorList>
    </citation>
    <scope>NUCLEOTIDE SEQUENCE [LARGE SCALE GENOMIC DNA]</scope>
    <source>
        <strain evidence="6 7">ElP</strain>
    </source>
</reference>
<evidence type="ECO:0000313" key="7">
    <source>
        <dbReference type="Proteomes" id="UP000317835"/>
    </source>
</evidence>
<dbReference type="Pfam" id="PF21156">
    <property type="entry name" value="ISOA1-3_C"/>
    <property type="match status" value="1"/>
</dbReference>
<dbReference type="GO" id="GO:0004135">
    <property type="term" value="F:amylo-alpha-1,6-glucosidase activity"/>
    <property type="evidence" value="ECO:0007669"/>
    <property type="project" value="InterPro"/>
</dbReference>
<comment type="similarity">
    <text evidence="1">Belongs to the glycosyl hydrolase 13 family.</text>
</comment>
<dbReference type="Gene3D" id="3.20.20.80">
    <property type="entry name" value="Glycosidases"/>
    <property type="match status" value="1"/>
</dbReference>
<dbReference type="GO" id="GO:0005980">
    <property type="term" value="P:glycogen catabolic process"/>
    <property type="evidence" value="ECO:0007669"/>
    <property type="project" value="InterPro"/>
</dbReference>
<dbReference type="CDD" id="cd11326">
    <property type="entry name" value="AmyAc_Glg_debranch"/>
    <property type="match status" value="1"/>
</dbReference>
<evidence type="ECO:0000256" key="2">
    <source>
        <dbReference type="ARBA" id="ARBA00022801"/>
    </source>
</evidence>
<evidence type="ECO:0000256" key="4">
    <source>
        <dbReference type="ARBA" id="ARBA00023295"/>
    </source>
</evidence>
<accession>A0A518HBT8</accession>
<dbReference type="Gene3D" id="2.60.40.1180">
    <property type="entry name" value="Golgi alpha-mannosidase II"/>
    <property type="match status" value="1"/>
</dbReference>
<evidence type="ECO:0000259" key="5">
    <source>
        <dbReference type="SMART" id="SM00642"/>
    </source>
</evidence>
<dbReference type="Proteomes" id="UP000317835">
    <property type="component" value="Chromosome"/>
</dbReference>
<keyword evidence="4 6" id="KW-0326">Glycosidase</keyword>
<keyword evidence="2 6" id="KW-0378">Hydrolase</keyword>
<dbReference type="EC" id="3.2.1.-" evidence="6"/>
<dbReference type="InterPro" id="IPR006047">
    <property type="entry name" value="GH13_cat_dom"/>
</dbReference>
<dbReference type="InterPro" id="IPR013783">
    <property type="entry name" value="Ig-like_fold"/>
</dbReference>
<dbReference type="InterPro" id="IPR017853">
    <property type="entry name" value="GH"/>
</dbReference>
<dbReference type="InterPro" id="IPR013780">
    <property type="entry name" value="Glyco_hydro_b"/>
</dbReference>
<dbReference type="InterPro" id="IPR011837">
    <property type="entry name" value="Glycogen_debranch_GlgX"/>
</dbReference>
<dbReference type="SUPFAM" id="SSF81296">
    <property type="entry name" value="E set domains"/>
    <property type="match status" value="1"/>
</dbReference>
<dbReference type="EMBL" id="CP036426">
    <property type="protein sequence ID" value="QDV38297.1"/>
    <property type="molecule type" value="Genomic_DNA"/>
</dbReference>
<dbReference type="SUPFAM" id="SSF51445">
    <property type="entry name" value="(Trans)glycosidases"/>
    <property type="match status" value="1"/>
</dbReference>
<sequence length="725" mass="83660">MPTIRDIHPGEPEPLGPTVRPDGINFAVHSRGATRLELLLFDNIADARPAVVIPFSREVHKTGDVWHMFVEGLPNSTLYNYRADGPYRPDKDGSRFNPRKALLDPYAPAVAGDFDWNDGDPLGYDNADPEAPDRHLRPSKVANLGGAPRCIAYRSDFDWQGDKHPDIPIEESIIYEVNVRAFTRHHSSETDFEGTYRGFMEKIPYLKDLGITAVELLPVFEFERFDGPFRDPMTGERLANAWGYNTLAFFAPESHYSYFGKLGAQVDEFKMLVRELHKAGIEVILDVVFNHSREGNHYGPTVSFKGLDNSIYYMLVPGQPQFYYDVTGCGNTMNCNHPVVRRFILDCLRYWVEEMHVDGFRFDLAAVFAIDVDLKEKGKTPIIEEIETDPVLSRIKLIAEPWSISQYRLGSFSDRRWAEWNGKFRDAVRTFVKGDMGIAAELATRVAGSYDLFAPSDDSERSPYHSINFVTCHDGFTLNDLVTYNEKHNIRNGEGNRDGHNENESWNCGVEGPVDQLDELDDEEKQEVERLRVKQIKNFLALLFLSQGTPMLLYGDEMRRTAFGNNNTVYQDNDHNWLNWELLKEHREIYRFTKHIIAFRKNHSIIRRWRYLTSEEDETPILRNITWHGVEPEKPDFSGTSRFLAWTLEAFETEERWDVPIYVASNAFWEPIEVELPEQDDRRWYRVVDTSLPEGEDIVPHEEAAFLPEPTYEVQPRSTIVLIAR</sequence>
<dbReference type="GO" id="GO:0019156">
    <property type="term" value="F:isoamylase activity"/>
    <property type="evidence" value="ECO:0007669"/>
    <property type="project" value="UniProtKB-ARBA"/>
</dbReference>
<dbReference type="SUPFAM" id="SSF51011">
    <property type="entry name" value="Glycosyl hydrolase domain"/>
    <property type="match status" value="1"/>
</dbReference>
<evidence type="ECO:0000313" key="6">
    <source>
        <dbReference type="EMBL" id="QDV38297.1"/>
    </source>
</evidence>
<dbReference type="Pfam" id="PF02922">
    <property type="entry name" value="CBM_48"/>
    <property type="match status" value="1"/>
</dbReference>
<dbReference type="PANTHER" id="PTHR43002">
    <property type="entry name" value="GLYCOGEN DEBRANCHING ENZYME"/>
    <property type="match status" value="1"/>
</dbReference>
<dbReference type="OrthoDB" id="226102at2"/>
<dbReference type="CDD" id="cd02856">
    <property type="entry name" value="E_set_GDE_Isoamylase_N"/>
    <property type="match status" value="1"/>
</dbReference>
<dbReference type="Pfam" id="PF00128">
    <property type="entry name" value="Alpha-amylase"/>
    <property type="match status" value="1"/>
</dbReference>
<dbReference type="InterPro" id="IPR014756">
    <property type="entry name" value="Ig_E-set"/>
</dbReference>
<dbReference type="RefSeq" id="WP_145276678.1">
    <property type="nucleotide sequence ID" value="NZ_CP036426.1"/>
</dbReference>
<keyword evidence="7" id="KW-1185">Reference proteome</keyword>
<dbReference type="AlphaFoldDB" id="A0A518HBT8"/>
<evidence type="ECO:0000256" key="1">
    <source>
        <dbReference type="ARBA" id="ARBA00008061"/>
    </source>
</evidence>
<dbReference type="Gene3D" id="2.60.40.10">
    <property type="entry name" value="Immunoglobulins"/>
    <property type="match status" value="1"/>
</dbReference>
<dbReference type="NCBIfam" id="TIGR02100">
    <property type="entry name" value="glgX_debranch"/>
    <property type="match status" value="1"/>
</dbReference>
<dbReference type="InterPro" id="IPR048650">
    <property type="entry name" value="ISOA1-3-like_C"/>
</dbReference>
<evidence type="ECO:0000256" key="3">
    <source>
        <dbReference type="ARBA" id="ARBA00022946"/>
    </source>
</evidence>
<dbReference type="KEGG" id="tpla:ElP_62480"/>
<feature type="domain" description="Glycosyl hydrolase family 13 catalytic" evidence="5">
    <location>
        <begin position="176"/>
        <end position="600"/>
    </location>
</feature>
<organism evidence="6 7">
    <name type="scientific">Tautonia plasticadhaerens</name>
    <dbReference type="NCBI Taxonomy" id="2527974"/>
    <lineage>
        <taxon>Bacteria</taxon>
        <taxon>Pseudomonadati</taxon>
        <taxon>Planctomycetota</taxon>
        <taxon>Planctomycetia</taxon>
        <taxon>Isosphaerales</taxon>
        <taxon>Isosphaeraceae</taxon>
        <taxon>Tautonia</taxon>
    </lineage>
</organism>
<protein>
    <submittedName>
        <fullName evidence="6">Glycogen debranching enzyme</fullName>
        <ecNumber evidence="6">3.2.1.-</ecNumber>
    </submittedName>
</protein>
<dbReference type="InterPro" id="IPR004193">
    <property type="entry name" value="Glyco_hydro_13_N"/>
</dbReference>
<gene>
    <name evidence="6" type="primary">glgX_3</name>
    <name evidence="6" type="ORF">ElP_62480</name>
</gene>
<proteinExistence type="inferred from homology"/>
<dbReference type="SMART" id="SM00642">
    <property type="entry name" value="Aamy"/>
    <property type="match status" value="1"/>
</dbReference>
<name>A0A518HBT8_9BACT</name>
<dbReference type="InterPro" id="IPR044505">
    <property type="entry name" value="GlgX_Isoamylase_N_E_set"/>
</dbReference>
<keyword evidence="3" id="KW-0809">Transit peptide</keyword>